<dbReference type="EMBL" id="JBBNAG010000003">
    <property type="protein sequence ID" value="KAK9149925.1"/>
    <property type="molecule type" value="Genomic_DNA"/>
</dbReference>
<keyword evidence="4" id="KW-1185">Reference proteome</keyword>
<comment type="subcellular location">
    <subcellularLocation>
        <location evidence="1">Membrane</location>
        <topology evidence="1">Multi-pass membrane protein</topology>
    </subcellularLocation>
</comment>
<sequence length="223" mass="25493">MTPREQRWAASGTHFHQFVVPPILRFRRDCTYGALAAMKLPQDVQGLGTTRWGEELFTPVMRGAWFTCWKVGPTMKLEPSTSTRSMWSGRLPSNTDYARSFINTHDIYCPDIIRKFQSAIRNPKITDLGSSRFHAVVHVRDLAACAPDAREFANAHPHIRAIGKFREWVFLPSDGSKGGVVVIWDPRKFKGMRSLLKEFSVTVQFSMDGEKEWWLMGVYDPSL</sequence>
<dbReference type="Pfam" id="PF12076">
    <property type="entry name" value="CER1-like_C"/>
    <property type="match status" value="1"/>
</dbReference>
<dbReference type="GO" id="GO:0016020">
    <property type="term" value="C:membrane"/>
    <property type="evidence" value="ECO:0007669"/>
    <property type="project" value="UniProtKB-SubCell"/>
</dbReference>
<dbReference type="AlphaFoldDB" id="A0AAP0KEW1"/>
<comment type="caution">
    <text evidence="3">The sequence shown here is derived from an EMBL/GenBank/DDBJ whole genome shotgun (WGS) entry which is preliminary data.</text>
</comment>
<evidence type="ECO:0000313" key="4">
    <source>
        <dbReference type="Proteomes" id="UP001419268"/>
    </source>
</evidence>
<reference evidence="3 4" key="1">
    <citation type="submission" date="2024-01" db="EMBL/GenBank/DDBJ databases">
        <title>Genome assemblies of Stephania.</title>
        <authorList>
            <person name="Yang L."/>
        </authorList>
    </citation>
    <scope>NUCLEOTIDE SEQUENCE [LARGE SCALE GENOMIC DNA]</scope>
    <source>
        <strain evidence="3">JXDWG</strain>
        <tissue evidence="3">Leaf</tissue>
    </source>
</reference>
<name>A0AAP0KEW1_9MAGN</name>
<gene>
    <name evidence="3" type="ORF">Scep_008682</name>
</gene>
<accession>A0AAP0KEW1</accession>
<protein>
    <recommendedName>
        <fullName evidence="2">Very-long-chain aldehyde decarbonylase CER1-like C-terminal domain-containing protein</fullName>
    </recommendedName>
</protein>
<dbReference type="Proteomes" id="UP001419268">
    <property type="component" value="Unassembled WGS sequence"/>
</dbReference>
<evidence type="ECO:0000259" key="2">
    <source>
        <dbReference type="Pfam" id="PF12076"/>
    </source>
</evidence>
<feature type="domain" description="Very-long-chain aldehyde decarbonylase CER1-like C-terminal" evidence="2">
    <location>
        <begin position="2"/>
        <end position="49"/>
    </location>
</feature>
<proteinExistence type="predicted"/>
<evidence type="ECO:0000256" key="1">
    <source>
        <dbReference type="ARBA" id="ARBA00004141"/>
    </source>
</evidence>
<dbReference type="InterPro" id="IPR021940">
    <property type="entry name" value="CER1-like_C"/>
</dbReference>
<evidence type="ECO:0000313" key="3">
    <source>
        <dbReference type="EMBL" id="KAK9149925.1"/>
    </source>
</evidence>
<organism evidence="3 4">
    <name type="scientific">Stephania cephalantha</name>
    <dbReference type="NCBI Taxonomy" id="152367"/>
    <lineage>
        <taxon>Eukaryota</taxon>
        <taxon>Viridiplantae</taxon>
        <taxon>Streptophyta</taxon>
        <taxon>Embryophyta</taxon>
        <taxon>Tracheophyta</taxon>
        <taxon>Spermatophyta</taxon>
        <taxon>Magnoliopsida</taxon>
        <taxon>Ranunculales</taxon>
        <taxon>Menispermaceae</taxon>
        <taxon>Menispermoideae</taxon>
        <taxon>Cissampelideae</taxon>
        <taxon>Stephania</taxon>
    </lineage>
</organism>